<organism evidence="6 7">
    <name type="scientific">Mycobacterium avium (strain 104)</name>
    <dbReference type="NCBI Taxonomy" id="243243"/>
    <lineage>
        <taxon>Bacteria</taxon>
        <taxon>Bacillati</taxon>
        <taxon>Actinomycetota</taxon>
        <taxon>Actinomycetes</taxon>
        <taxon>Mycobacteriales</taxon>
        <taxon>Mycobacteriaceae</taxon>
        <taxon>Mycobacterium</taxon>
        <taxon>Mycobacterium avium complex (MAC)</taxon>
    </lineage>
</organism>
<feature type="region of interest" description="Disordered" evidence="4">
    <location>
        <begin position="655"/>
        <end position="678"/>
    </location>
</feature>
<sequence>MADIDELLGTGTGGVASSTRPAPDPAQETKPKREKKSPSGPHVVDEAPTGPTAAEAKAAQTAAITAAVDELAALWKEIEAGATCPSPQRIEDTAAEESPNRVARIWQQRLVDEAKRRELFGCNAAVQVRATGTGVTIRAEIRPDMDAAESIARFQQAALAMGSGHYAGWLEAGTRGPHGGQVIMLNRAVVGTDPATAFRAVNHRVYQVYADESERRESLWFNAGLAVRKIDKRYSQKPRAVYRYEFPTIIECLAESDSRRGPAFVIELHREQGVEDFEAALPKLRALLRCDLNLVPREEGLVELQLLQRKQTSWPKETPLSPTQLWRPRNRAESLVAARDGVLIPFGVDRSGSPLMLDMRKRPHFLITGTSGAGKSTALRLILRALQMQLGRGGTIVLGDGKAADMIPVYAANVGQNLSLENASIHRAIAYAYDELGRRKKMYKRLIARELPEIFPLLILCIDELGAWAGQGLAKGSPKRDAVGVEAAMAKLRYVLRQGRSYGVHVIISTQDVTIESGINTALLSVVSTRVVVGRPEEGSGSAMDKLFTNAERPRVAAAAKEIPPGSRGIGVMVDEAGVPTLFKAFYNDGEAARVFDAATAAAGRARRFAWKFPDDDGAWLARTCAEFEGLEPVDSIPTIPLEDERGRYIEQNARYDEGNVAEHAPGTPADNTAHETY</sequence>
<keyword evidence="1 3" id="KW-0547">Nucleotide-binding</keyword>
<proteinExistence type="predicted"/>
<dbReference type="AlphaFoldDB" id="A0A0H2ZUM7"/>
<keyword evidence="2 3" id="KW-0067">ATP-binding</keyword>
<evidence type="ECO:0000256" key="1">
    <source>
        <dbReference type="ARBA" id="ARBA00022741"/>
    </source>
</evidence>
<dbReference type="HOGENOM" id="CLU_472456_0_0_11"/>
<dbReference type="SMART" id="SM00382">
    <property type="entry name" value="AAA"/>
    <property type="match status" value="1"/>
</dbReference>
<reference evidence="6 7" key="1">
    <citation type="submission" date="2006-10" db="EMBL/GenBank/DDBJ databases">
        <authorList>
            <person name="Fleischmann R.D."/>
            <person name="Dodson R.J."/>
            <person name="Haft D.H."/>
            <person name="Merkel J.S."/>
            <person name="Nelson W.C."/>
            <person name="Fraser C.M."/>
        </authorList>
    </citation>
    <scope>NUCLEOTIDE SEQUENCE [LARGE SCALE GENOMIC DNA]</scope>
    <source>
        <strain evidence="6 7">104</strain>
    </source>
</reference>
<evidence type="ECO:0000313" key="7">
    <source>
        <dbReference type="Proteomes" id="UP000001574"/>
    </source>
</evidence>
<dbReference type="GO" id="GO:0005524">
    <property type="term" value="F:ATP binding"/>
    <property type="evidence" value="ECO:0007669"/>
    <property type="project" value="UniProtKB-UniRule"/>
</dbReference>
<feature type="region of interest" description="Disordered" evidence="4">
    <location>
        <begin position="1"/>
        <end position="57"/>
    </location>
</feature>
<gene>
    <name evidence="6" type="ordered locus">MAV_0264</name>
</gene>
<dbReference type="InterPro" id="IPR027417">
    <property type="entry name" value="P-loop_NTPase"/>
</dbReference>
<feature type="binding site" evidence="3">
    <location>
        <begin position="369"/>
        <end position="376"/>
    </location>
    <ligand>
        <name>ATP</name>
        <dbReference type="ChEBI" id="CHEBI:30616"/>
    </ligand>
</feature>
<dbReference type="InterPro" id="IPR050206">
    <property type="entry name" value="FtsK/SpoIIIE/SftA"/>
</dbReference>
<dbReference type="InterPro" id="IPR003593">
    <property type="entry name" value="AAA+_ATPase"/>
</dbReference>
<protein>
    <submittedName>
        <fullName evidence="6">Ftsk/spoiiie family protein, putative</fullName>
    </submittedName>
</protein>
<dbReference type="Gene3D" id="3.40.50.300">
    <property type="entry name" value="P-loop containing nucleotide triphosphate hydrolases"/>
    <property type="match status" value="1"/>
</dbReference>
<evidence type="ECO:0000259" key="5">
    <source>
        <dbReference type="PROSITE" id="PS50901"/>
    </source>
</evidence>
<feature type="compositionally biased region" description="Low complexity" evidence="4">
    <location>
        <begin position="47"/>
        <end position="57"/>
    </location>
</feature>
<dbReference type="SUPFAM" id="SSF52540">
    <property type="entry name" value="P-loop containing nucleoside triphosphate hydrolases"/>
    <property type="match status" value="1"/>
</dbReference>
<dbReference type="PANTHER" id="PTHR22683">
    <property type="entry name" value="SPORULATION PROTEIN RELATED"/>
    <property type="match status" value="1"/>
</dbReference>
<name>A0A0H2ZUM7_MYCA1</name>
<dbReference type="KEGG" id="mav:MAV_0264"/>
<dbReference type="Pfam" id="PF01580">
    <property type="entry name" value="FtsK_SpoIIIE"/>
    <property type="match status" value="1"/>
</dbReference>
<dbReference type="EMBL" id="CP000479">
    <property type="protein sequence ID" value="ABK65451.1"/>
    <property type="molecule type" value="Genomic_DNA"/>
</dbReference>
<dbReference type="Proteomes" id="UP000001574">
    <property type="component" value="Chromosome"/>
</dbReference>
<dbReference type="GO" id="GO:0003677">
    <property type="term" value="F:DNA binding"/>
    <property type="evidence" value="ECO:0007669"/>
    <property type="project" value="InterPro"/>
</dbReference>
<dbReference type="PANTHER" id="PTHR22683:SF1">
    <property type="entry name" value="TYPE VII SECRETION SYSTEM PROTEIN ESSC"/>
    <property type="match status" value="1"/>
</dbReference>
<evidence type="ECO:0000256" key="2">
    <source>
        <dbReference type="ARBA" id="ARBA00022840"/>
    </source>
</evidence>
<evidence type="ECO:0000313" key="6">
    <source>
        <dbReference type="EMBL" id="ABK65451.1"/>
    </source>
</evidence>
<dbReference type="CDD" id="cd01127">
    <property type="entry name" value="TrwB_TraG_TraD_VirD4"/>
    <property type="match status" value="1"/>
</dbReference>
<evidence type="ECO:0000256" key="4">
    <source>
        <dbReference type="SAM" id="MobiDB-lite"/>
    </source>
</evidence>
<feature type="domain" description="FtsK" evidence="5">
    <location>
        <begin position="352"/>
        <end position="542"/>
    </location>
</feature>
<dbReference type="PROSITE" id="PS50901">
    <property type="entry name" value="FTSK"/>
    <property type="match status" value="1"/>
</dbReference>
<dbReference type="RefSeq" id="WP_011723434.1">
    <property type="nucleotide sequence ID" value="NC_008595.1"/>
</dbReference>
<dbReference type="InterPro" id="IPR002543">
    <property type="entry name" value="FtsK_dom"/>
</dbReference>
<accession>A0A0H2ZUM7</accession>
<evidence type="ECO:0000256" key="3">
    <source>
        <dbReference type="PROSITE-ProRule" id="PRU00289"/>
    </source>
</evidence>